<evidence type="ECO:0000256" key="8">
    <source>
        <dbReference type="ARBA" id="ARBA00023128"/>
    </source>
</evidence>
<feature type="transmembrane region" description="Helical" evidence="12">
    <location>
        <begin position="149"/>
        <end position="166"/>
    </location>
</feature>
<evidence type="ECO:0000256" key="11">
    <source>
        <dbReference type="PIRSR" id="PIRSR607992-2"/>
    </source>
</evidence>
<feature type="binding site" description="axial binding residue" evidence="11">
    <location>
        <position position="125"/>
    </location>
    <ligand>
        <name>heme b</name>
        <dbReference type="ChEBI" id="CHEBI:60344"/>
        <note>ligand shared with SDHC</note>
    </ligand>
    <ligandPart>
        <name>Fe</name>
        <dbReference type="ChEBI" id="CHEBI:18248"/>
    </ligandPart>
</feature>
<evidence type="ECO:0000256" key="9">
    <source>
        <dbReference type="ARBA" id="ARBA00023136"/>
    </source>
</evidence>
<comment type="similarity">
    <text evidence="2 12">Belongs to the CybS family.</text>
</comment>
<keyword evidence="6 12" id="KW-0809">Transit peptide</keyword>
<protein>
    <recommendedName>
        <fullName evidence="12">Succinate dehydrogenase [ubiquinone] cytochrome b small subunit</fullName>
    </recommendedName>
</protein>
<reference evidence="13 14" key="1">
    <citation type="submission" date="2018-07" db="EMBL/GenBank/DDBJ databases">
        <title>Draft Genome Assemblies for Five Robust Yarrowia lipolytica Strains Exhibiting High Lipid Production and Pentose Sugar Utilization and Sugar Alcohol Secretion from Undetoxified Lignocellulosic Biomass Hydrolysates.</title>
        <authorList>
            <consortium name="DOE Joint Genome Institute"/>
            <person name="Walker C."/>
            <person name="Ryu S."/>
            <person name="Na H."/>
            <person name="Zane M."/>
            <person name="LaButti K."/>
            <person name="Lipzen A."/>
            <person name="Haridas S."/>
            <person name="Barry K."/>
            <person name="Grigoriev I.V."/>
            <person name="Quarterman J."/>
            <person name="Slininger P."/>
            <person name="Dien B."/>
            <person name="Trinh C.T."/>
        </authorList>
    </citation>
    <scope>NUCLEOTIDE SEQUENCE [LARGE SCALE GENOMIC DNA]</scope>
    <source>
        <strain evidence="13 14">YB392</strain>
    </source>
</reference>
<keyword evidence="5 12" id="KW-0999">Mitochondrion inner membrane</keyword>
<name>A0A371C6Y1_YARLL</name>
<proteinExistence type="inferred from homology"/>
<dbReference type="FunFam" id="1.20.1300.10:FF:000007">
    <property type="entry name" value="Succinate dehydrogenase [ubiquinone] cytochrome b small subunit"/>
    <property type="match status" value="1"/>
</dbReference>
<dbReference type="Pfam" id="PF05328">
    <property type="entry name" value="CybS"/>
    <property type="match status" value="1"/>
</dbReference>
<sequence length="185" mass="20192">MVRHKLLFSATTRIPVWGISMLRSTLRLSTPAFKAGMTPQLMMRSPIAMRNHKMFGTIPQPPGGIVGTVNDAAPVPPANPTKGSYHWTFERILVVGLIPMTVLPFATGSISPVLDATLGATLLIHSQLGFESCITDYIPKRVYGSIHNYAMYLLYGGTVVGLYGLYKLETEDVGLTGTIKKIWNA</sequence>
<gene>
    <name evidence="13" type="ORF">B0I71DRAFT_174943</name>
</gene>
<dbReference type="GO" id="GO:0046872">
    <property type="term" value="F:metal ion binding"/>
    <property type="evidence" value="ECO:0007669"/>
    <property type="project" value="UniProtKB-KW"/>
</dbReference>
<keyword evidence="9 12" id="KW-0472">Membrane</keyword>
<keyword evidence="4 12" id="KW-0812">Transmembrane</keyword>
<dbReference type="CDD" id="cd03496">
    <property type="entry name" value="SQR_TypeC_CybS"/>
    <property type="match status" value="1"/>
</dbReference>
<dbReference type="GO" id="GO:0048039">
    <property type="term" value="F:ubiquinone binding"/>
    <property type="evidence" value="ECO:0007669"/>
    <property type="project" value="TreeGrafter"/>
</dbReference>
<evidence type="ECO:0000256" key="12">
    <source>
        <dbReference type="RuleBase" id="RU364031"/>
    </source>
</evidence>
<dbReference type="Gene3D" id="1.20.1300.10">
    <property type="entry name" value="Fumarate reductase/succinate dehydrogenase, transmembrane subunit"/>
    <property type="match status" value="1"/>
</dbReference>
<dbReference type="VEuPathDB" id="FungiDB:YALI1_A14721g"/>
<dbReference type="GO" id="GO:0098796">
    <property type="term" value="C:membrane protein complex"/>
    <property type="evidence" value="ECO:0007669"/>
    <property type="project" value="UniProtKB-ARBA"/>
</dbReference>
<dbReference type="VEuPathDB" id="FungiDB:YALI0_A14784g"/>
<dbReference type="InterPro" id="IPR007992">
    <property type="entry name" value="CybS"/>
</dbReference>
<keyword evidence="11" id="KW-0408">Iron</keyword>
<comment type="subcellular location">
    <subcellularLocation>
        <location evidence="1 12">Mitochondrion inner membrane</location>
        <topology evidence="1 12">Multi-pass membrane protein</topology>
    </subcellularLocation>
</comment>
<evidence type="ECO:0000256" key="5">
    <source>
        <dbReference type="ARBA" id="ARBA00022792"/>
    </source>
</evidence>
<evidence type="ECO:0000256" key="3">
    <source>
        <dbReference type="ARBA" id="ARBA00022448"/>
    </source>
</evidence>
<dbReference type="EMBL" id="KZ858994">
    <property type="protein sequence ID" value="RDW25780.1"/>
    <property type="molecule type" value="Genomic_DNA"/>
</dbReference>
<dbReference type="GO" id="GO:0006121">
    <property type="term" value="P:mitochondrial electron transport, succinate to ubiquinone"/>
    <property type="evidence" value="ECO:0007669"/>
    <property type="project" value="TreeGrafter"/>
</dbReference>
<feature type="binding site" evidence="10">
    <location>
        <position position="137"/>
    </location>
    <ligand>
        <name>a ubiquinone</name>
        <dbReference type="ChEBI" id="CHEBI:16389"/>
        <note>ligand shared with IP/SDHB</note>
    </ligand>
</feature>
<evidence type="ECO:0000313" key="14">
    <source>
        <dbReference type="Proteomes" id="UP000256601"/>
    </source>
</evidence>
<dbReference type="GO" id="GO:0006099">
    <property type="term" value="P:tricarboxylic acid cycle"/>
    <property type="evidence" value="ECO:0007669"/>
    <property type="project" value="TreeGrafter"/>
</dbReference>
<evidence type="ECO:0000313" key="13">
    <source>
        <dbReference type="EMBL" id="RDW25780.1"/>
    </source>
</evidence>
<comment type="caution">
    <text evidence="12">Lacks conserved residue(s) required for the propagation of feature annotation.</text>
</comment>
<dbReference type="GO" id="GO:0005743">
    <property type="term" value="C:mitochondrial inner membrane"/>
    <property type="evidence" value="ECO:0007669"/>
    <property type="project" value="UniProtKB-SubCell"/>
</dbReference>
<evidence type="ECO:0000256" key="2">
    <source>
        <dbReference type="ARBA" id="ARBA00007294"/>
    </source>
</evidence>
<evidence type="ECO:0000256" key="6">
    <source>
        <dbReference type="ARBA" id="ARBA00022946"/>
    </source>
</evidence>
<evidence type="ECO:0000256" key="7">
    <source>
        <dbReference type="ARBA" id="ARBA00022989"/>
    </source>
</evidence>
<keyword evidence="3" id="KW-0813">Transport</keyword>
<accession>A0A371C6Y1</accession>
<organism evidence="13 14">
    <name type="scientific">Yarrowia lipolytica</name>
    <name type="common">Candida lipolytica</name>
    <dbReference type="NCBI Taxonomy" id="4952"/>
    <lineage>
        <taxon>Eukaryota</taxon>
        <taxon>Fungi</taxon>
        <taxon>Dikarya</taxon>
        <taxon>Ascomycota</taxon>
        <taxon>Saccharomycotina</taxon>
        <taxon>Dipodascomycetes</taxon>
        <taxon>Dipodascales</taxon>
        <taxon>Dipodascales incertae sedis</taxon>
        <taxon>Yarrowia</taxon>
    </lineage>
</organism>
<evidence type="ECO:0000256" key="4">
    <source>
        <dbReference type="ARBA" id="ARBA00022692"/>
    </source>
</evidence>
<keyword evidence="7 12" id="KW-1133">Transmembrane helix</keyword>
<keyword evidence="8 12" id="KW-0496">Mitochondrion</keyword>
<evidence type="ECO:0000256" key="10">
    <source>
        <dbReference type="PIRSR" id="PIRSR607992-1"/>
    </source>
</evidence>
<dbReference type="GO" id="GO:0020037">
    <property type="term" value="F:heme binding"/>
    <property type="evidence" value="ECO:0007669"/>
    <property type="project" value="TreeGrafter"/>
</dbReference>
<dbReference type="PANTHER" id="PTHR13337:SF2">
    <property type="entry name" value="SUCCINATE DEHYDROGENASE [UBIQUINONE] CYTOCHROME B SMALL SUBUNIT, MITOCHONDRIAL"/>
    <property type="match status" value="1"/>
</dbReference>
<dbReference type="Proteomes" id="UP000256601">
    <property type="component" value="Unassembled WGS sequence"/>
</dbReference>
<keyword evidence="11" id="KW-0479">Metal-binding</keyword>
<dbReference type="InterPro" id="IPR034804">
    <property type="entry name" value="SQR/QFR_C/D"/>
</dbReference>
<evidence type="ECO:0000256" key="1">
    <source>
        <dbReference type="ARBA" id="ARBA00004448"/>
    </source>
</evidence>
<dbReference type="AlphaFoldDB" id="A0A371C6Y1"/>
<dbReference type="PANTHER" id="PTHR13337">
    <property type="entry name" value="SUCCINATE DEHYDROGENASE"/>
    <property type="match status" value="1"/>
</dbReference>